<accession>A0A8J4U9C3</accession>
<evidence type="ECO:0000313" key="2">
    <source>
        <dbReference type="Proteomes" id="UP000727407"/>
    </source>
</evidence>
<keyword evidence="2" id="KW-1185">Reference proteome</keyword>
<reference evidence="1" key="1">
    <citation type="submission" date="2020-07" db="EMBL/GenBank/DDBJ databases">
        <title>Clarias magur genome sequencing, assembly and annotation.</title>
        <authorList>
            <person name="Kushwaha B."/>
            <person name="Kumar R."/>
            <person name="Das P."/>
            <person name="Joshi C.G."/>
            <person name="Kumar D."/>
            <person name="Nagpure N.S."/>
            <person name="Pandey M."/>
            <person name="Agarwal S."/>
            <person name="Srivastava S."/>
            <person name="Singh M."/>
            <person name="Sahoo L."/>
            <person name="Jayasankar P."/>
            <person name="Meher P.K."/>
            <person name="Koringa P.G."/>
            <person name="Iquebal M.A."/>
            <person name="Das S.P."/>
            <person name="Bit A."/>
            <person name="Patnaik S."/>
            <person name="Patel N."/>
            <person name="Shah T.M."/>
            <person name="Hinsu A."/>
            <person name="Jena J.K."/>
        </authorList>
    </citation>
    <scope>NUCLEOTIDE SEQUENCE</scope>
    <source>
        <strain evidence="1">CIFAMagur01</strain>
        <tissue evidence="1">Testis</tissue>
    </source>
</reference>
<dbReference type="EMBL" id="QNUK01000074">
    <property type="protein sequence ID" value="KAF5903373.1"/>
    <property type="molecule type" value="Genomic_DNA"/>
</dbReference>
<gene>
    <name evidence="1" type="ORF">DAT39_006897</name>
</gene>
<name>A0A8J4U9C3_CLAMG</name>
<sequence length="69" mass="7885">MCDIVSLLLSKELEEKCIAKQVHILLQGKEGCNQSKEKLKMQGKDKAKEEIIIQGKEVCDQSKEELRIQ</sequence>
<feature type="non-terminal residue" evidence="1">
    <location>
        <position position="1"/>
    </location>
</feature>
<protein>
    <submittedName>
        <fullName evidence="1">Uncharacterized protein</fullName>
    </submittedName>
</protein>
<comment type="caution">
    <text evidence="1">The sequence shown here is derived from an EMBL/GenBank/DDBJ whole genome shotgun (WGS) entry which is preliminary data.</text>
</comment>
<dbReference type="Proteomes" id="UP000727407">
    <property type="component" value="Unassembled WGS sequence"/>
</dbReference>
<dbReference type="AlphaFoldDB" id="A0A8J4U9C3"/>
<proteinExistence type="predicted"/>
<evidence type="ECO:0000313" key="1">
    <source>
        <dbReference type="EMBL" id="KAF5903373.1"/>
    </source>
</evidence>
<organism evidence="1 2">
    <name type="scientific">Clarias magur</name>
    <name type="common">Asian catfish</name>
    <name type="synonym">Macropteronotus magur</name>
    <dbReference type="NCBI Taxonomy" id="1594786"/>
    <lineage>
        <taxon>Eukaryota</taxon>
        <taxon>Metazoa</taxon>
        <taxon>Chordata</taxon>
        <taxon>Craniata</taxon>
        <taxon>Vertebrata</taxon>
        <taxon>Euteleostomi</taxon>
        <taxon>Actinopterygii</taxon>
        <taxon>Neopterygii</taxon>
        <taxon>Teleostei</taxon>
        <taxon>Ostariophysi</taxon>
        <taxon>Siluriformes</taxon>
        <taxon>Clariidae</taxon>
        <taxon>Clarias</taxon>
    </lineage>
</organism>